<feature type="compositionally biased region" description="Basic and acidic residues" evidence="2">
    <location>
        <begin position="303"/>
        <end position="314"/>
    </location>
</feature>
<feature type="region of interest" description="Disordered" evidence="2">
    <location>
        <begin position="77"/>
        <end position="105"/>
    </location>
</feature>
<dbReference type="EMBL" id="BLZH01000018">
    <property type="protein sequence ID" value="GFP60427.1"/>
    <property type="molecule type" value="Genomic_DNA"/>
</dbReference>
<dbReference type="Pfam" id="PF09729">
    <property type="entry name" value="Gti1_Pac2"/>
    <property type="match status" value="1"/>
</dbReference>
<dbReference type="InterPro" id="IPR018608">
    <property type="entry name" value="Gti1/Pac2"/>
</dbReference>
<name>A0A6V8R5V0_TRIAP</name>
<sequence length="359" mass="41081">MDALILFECCLHGRLNHVPRRPHDRERQDLIASGNIFIYEEHASGIKRWTDGVSWSPSRILGNFLIYRELDKPFPPGEKKRALKKKKNSQGISKPDARTNAGFSTVGMDPAHIKDPERSLVGSLVDSYPFKKNGLIKKTISITFQGVPHHLVSYYNVDDVLKGNLVTPSNYPLFADVQPRAELLMSQNFRNPLDEAAIFSQEERGLLPISAANFYTMAAPVQDLSPHGVVMTQPMAVQGMASHQPMTPYPTGLEYDFFQVQQQQQQAAHHHQALPHHAHHQSQAQHHHYQYQQHHHQLQQPHHQHEDHQAHYHELQQPLQHHQPSPQDQAKPEQQQQPPSGAFMPPGSWNYDPNDSYYF</sequence>
<accession>A0A6V8R5V0</accession>
<dbReference type="AlphaFoldDB" id="A0A6V8R5V0"/>
<comment type="caution">
    <text evidence="3">The sequence shown here is derived from an EMBL/GenBank/DDBJ whole genome shotgun (WGS) entry which is preliminary data.</text>
</comment>
<feature type="region of interest" description="Disordered" evidence="2">
    <location>
        <begin position="261"/>
        <end position="359"/>
    </location>
</feature>
<dbReference type="GO" id="GO:0003677">
    <property type="term" value="F:DNA binding"/>
    <property type="evidence" value="ECO:0007669"/>
    <property type="project" value="TreeGrafter"/>
</dbReference>
<evidence type="ECO:0000256" key="1">
    <source>
        <dbReference type="ARBA" id="ARBA00008359"/>
    </source>
</evidence>
<organism evidence="3 4">
    <name type="scientific">Trichoderma asperellum</name>
    <name type="common">Filamentous fungus</name>
    <dbReference type="NCBI Taxonomy" id="101201"/>
    <lineage>
        <taxon>Eukaryota</taxon>
        <taxon>Fungi</taxon>
        <taxon>Dikarya</taxon>
        <taxon>Ascomycota</taxon>
        <taxon>Pezizomycotina</taxon>
        <taxon>Sordariomycetes</taxon>
        <taxon>Hypocreomycetidae</taxon>
        <taxon>Hypocreales</taxon>
        <taxon>Hypocreaceae</taxon>
        <taxon>Trichoderma</taxon>
    </lineage>
</organism>
<dbReference type="Proteomes" id="UP000517252">
    <property type="component" value="Unassembled WGS sequence"/>
</dbReference>
<feature type="compositionally biased region" description="Basic residues" evidence="2">
    <location>
        <begin position="268"/>
        <end position="297"/>
    </location>
</feature>
<dbReference type="PANTHER" id="PTHR28027">
    <property type="entry name" value="TRANSCRIPTIONAL REGULATOR MIT1"/>
    <property type="match status" value="1"/>
</dbReference>
<feature type="compositionally biased region" description="Low complexity" evidence="2">
    <location>
        <begin position="315"/>
        <end position="339"/>
    </location>
</feature>
<evidence type="ECO:0000256" key="2">
    <source>
        <dbReference type="SAM" id="MobiDB-lite"/>
    </source>
</evidence>
<dbReference type="OrthoDB" id="5319641at2759"/>
<protein>
    <submittedName>
        <fullName evidence="3">Global transcription regulator sge1</fullName>
    </submittedName>
</protein>
<reference evidence="3 4" key="1">
    <citation type="submission" date="2020-07" db="EMBL/GenBank/DDBJ databases">
        <title>Trichoderma asperellum IC-1 whole genome shotgun sequence.</title>
        <authorList>
            <person name="Kanamasa S."/>
            <person name="Takahashi H."/>
        </authorList>
    </citation>
    <scope>NUCLEOTIDE SEQUENCE [LARGE SCALE GENOMIC DNA]</scope>
    <source>
        <strain evidence="3 4">IC-1</strain>
    </source>
</reference>
<dbReference type="PANTHER" id="PTHR28027:SF2">
    <property type="entry name" value="TRANSCRIPTIONAL REGULATOR MIT1"/>
    <property type="match status" value="1"/>
</dbReference>
<proteinExistence type="inferred from homology"/>
<evidence type="ECO:0000313" key="3">
    <source>
        <dbReference type="EMBL" id="GFP60427.1"/>
    </source>
</evidence>
<evidence type="ECO:0000313" key="4">
    <source>
        <dbReference type="Proteomes" id="UP000517252"/>
    </source>
</evidence>
<gene>
    <name evidence="3" type="ORF">TASIC1_0018003200</name>
</gene>
<comment type="similarity">
    <text evidence="1">Belongs to the MIT1/WOR1 family.</text>
</comment>